<accession>A0A2M9YK68</accession>
<gene>
    <name evidence="3" type="ORF">CH376_12260</name>
    <name evidence="2" type="ORF">CH380_17880</name>
</gene>
<evidence type="ECO:0000313" key="3">
    <source>
        <dbReference type="EMBL" id="PJZ61657.1"/>
    </source>
</evidence>
<dbReference type="Proteomes" id="UP000232188">
    <property type="component" value="Unassembled WGS sequence"/>
</dbReference>
<proteinExistence type="predicted"/>
<protein>
    <submittedName>
        <fullName evidence="2">Uncharacterized protein</fullName>
    </submittedName>
</protein>
<dbReference type="EMBL" id="NPDU01000028">
    <property type="protein sequence ID" value="PJZ61657.1"/>
    <property type="molecule type" value="Genomic_DNA"/>
</dbReference>
<name>A0A2M9YK68_9LEPT</name>
<evidence type="ECO:0000313" key="2">
    <source>
        <dbReference type="EMBL" id="PJZ51933.1"/>
    </source>
</evidence>
<sequence length="176" mass="20962">MKFGSTEISKKMKFLFYTNVFVALILFSEILFAGIQAPPIERKPKNKDQIKRICCCQIEKQYEDSVVLESICLERDRTVVNFRYLFSNTICSYGDRLEMRDSNSNRYRSLGMNQIQECPKLSNVPKGHRFQWYFEPMEGKPEFVDITEDLNADPLTPNWRWWHWEKINMAQCHSKQ</sequence>
<organism evidence="2 5">
    <name type="scientific">Leptospira adleri</name>
    <dbReference type="NCBI Taxonomy" id="2023186"/>
    <lineage>
        <taxon>Bacteria</taxon>
        <taxon>Pseudomonadati</taxon>
        <taxon>Spirochaetota</taxon>
        <taxon>Spirochaetia</taxon>
        <taxon>Leptospirales</taxon>
        <taxon>Leptospiraceae</taxon>
        <taxon>Leptospira</taxon>
    </lineage>
</organism>
<dbReference type="AlphaFoldDB" id="A0A2M9YK68"/>
<evidence type="ECO:0000313" key="5">
    <source>
        <dbReference type="Proteomes" id="UP000232188"/>
    </source>
</evidence>
<evidence type="ECO:0000256" key="1">
    <source>
        <dbReference type="SAM" id="Phobius"/>
    </source>
</evidence>
<reference evidence="4 5" key="1">
    <citation type="submission" date="2017-07" db="EMBL/GenBank/DDBJ databases">
        <title>Leptospira spp. isolated from tropical soils.</title>
        <authorList>
            <person name="Thibeaux R."/>
            <person name="Iraola G."/>
            <person name="Ferres I."/>
            <person name="Bierque E."/>
            <person name="Girault D."/>
            <person name="Soupe-Gilbert M.-E."/>
            <person name="Picardeau M."/>
            <person name="Goarant C."/>
        </authorList>
    </citation>
    <scope>NUCLEOTIDE SEQUENCE [LARGE SCALE GENOMIC DNA]</scope>
    <source>
        <strain evidence="2 5">FH2-B-C1</strain>
        <strain evidence="3 4">FH2-B-D1</strain>
    </source>
</reference>
<comment type="caution">
    <text evidence="2">The sequence shown here is derived from an EMBL/GenBank/DDBJ whole genome shotgun (WGS) entry which is preliminary data.</text>
</comment>
<dbReference type="Proteomes" id="UP000232149">
    <property type="component" value="Unassembled WGS sequence"/>
</dbReference>
<keyword evidence="1" id="KW-1133">Transmembrane helix</keyword>
<evidence type="ECO:0000313" key="4">
    <source>
        <dbReference type="Proteomes" id="UP000232149"/>
    </source>
</evidence>
<keyword evidence="1" id="KW-0812">Transmembrane</keyword>
<keyword evidence="4" id="KW-1185">Reference proteome</keyword>
<dbReference type="EMBL" id="NPDV01000018">
    <property type="protein sequence ID" value="PJZ51933.1"/>
    <property type="molecule type" value="Genomic_DNA"/>
</dbReference>
<feature type="transmembrane region" description="Helical" evidence="1">
    <location>
        <begin position="14"/>
        <end position="35"/>
    </location>
</feature>
<keyword evidence="1" id="KW-0472">Membrane</keyword>